<evidence type="ECO:0000256" key="4">
    <source>
        <dbReference type="ARBA" id="ARBA00022982"/>
    </source>
</evidence>
<gene>
    <name evidence="9" type="ORF">BLA29_012450</name>
</gene>
<evidence type="ECO:0000256" key="3">
    <source>
        <dbReference type="ARBA" id="ARBA00022692"/>
    </source>
</evidence>
<proteinExistence type="predicted"/>
<dbReference type="EMBL" id="MUJZ01058867">
    <property type="protein sequence ID" value="OTF71873.1"/>
    <property type="molecule type" value="Genomic_DNA"/>
</dbReference>
<keyword evidence="3 7" id="KW-0812">Transmembrane</keyword>
<evidence type="ECO:0000256" key="7">
    <source>
        <dbReference type="SAM" id="Phobius"/>
    </source>
</evidence>
<dbReference type="AlphaFoldDB" id="A0A1Y3AW54"/>
<keyword evidence="10" id="KW-1185">Reference proteome</keyword>
<accession>A0A1Y3AW54</accession>
<feature type="transmembrane region" description="Helical" evidence="7">
    <location>
        <begin position="43"/>
        <end position="72"/>
    </location>
</feature>
<comment type="caution">
    <text evidence="9">The sequence shown here is derived from an EMBL/GenBank/DDBJ whole genome shotgun (WGS) entry which is preliminary data.</text>
</comment>
<feature type="domain" description="Cytochrome b561" evidence="8">
    <location>
        <begin position="1"/>
        <end position="86"/>
    </location>
</feature>
<name>A0A1Y3AW54_EURMA</name>
<keyword evidence="5 7" id="KW-1133">Transmembrane helix</keyword>
<keyword evidence="4" id="KW-0249">Electron transport</keyword>
<comment type="subcellular location">
    <subcellularLocation>
        <location evidence="1">Membrane</location>
    </subcellularLocation>
</comment>
<reference evidence="9 10" key="1">
    <citation type="submission" date="2017-03" db="EMBL/GenBank/DDBJ databases">
        <title>Genome Survey of Euroglyphus maynei.</title>
        <authorList>
            <person name="Arlian L.G."/>
            <person name="Morgan M.S."/>
            <person name="Rider S.D."/>
        </authorList>
    </citation>
    <scope>NUCLEOTIDE SEQUENCE [LARGE SCALE GENOMIC DNA]</scope>
    <source>
        <strain evidence="9">Arlian Lab</strain>
        <tissue evidence="9">Whole body</tissue>
    </source>
</reference>
<evidence type="ECO:0000313" key="9">
    <source>
        <dbReference type="EMBL" id="OTF71873.1"/>
    </source>
</evidence>
<evidence type="ECO:0000313" key="10">
    <source>
        <dbReference type="Proteomes" id="UP000194236"/>
    </source>
</evidence>
<dbReference type="Proteomes" id="UP000194236">
    <property type="component" value="Unassembled WGS sequence"/>
</dbReference>
<evidence type="ECO:0000256" key="2">
    <source>
        <dbReference type="ARBA" id="ARBA00022448"/>
    </source>
</evidence>
<evidence type="ECO:0000259" key="8">
    <source>
        <dbReference type="PROSITE" id="PS50939"/>
    </source>
</evidence>
<organism evidence="9 10">
    <name type="scientific">Euroglyphus maynei</name>
    <name type="common">Mayne's house dust mite</name>
    <dbReference type="NCBI Taxonomy" id="6958"/>
    <lineage>
        <taxon>Eukaryota</taxon>
        <taxon>Metazoa</taxon>
        <taxon>Ecdysozoa</taxon>
        <taxon>Arthropoda</taxon>
        <taxon>Chelicerata</taxon>
        <taxon>Arachnida</taxon>
        <taxon>Acari</taxon>
        <taxon>Acariformes</taxon>
        <taxon>Sarcoptiformes</taxon>
        <taxon>Astigmata</taxon>
        <taxon>Psoroptidia</taxon>
        <taxon>Analgoidea</taxon>
        <taxon>Pyroglyphidae</taxon>
        <taxon>Pyroglyphinae</taxon>
        <taxon>Euroglyphus</taxon>
    </lineage>
</organism>
<keyword evidence="2" id="KW-0813">Transport</keyword>
<dbReference type="OrthoDB" id="7733414at2759"/>
<dbReference type="PROSITE" id="PS50939">
    <property type="entry name" value="CYTOCHROME_B561"/>
    <property type="match status" value="1"/>
</dbReference>
<sequence>MIVAWVGFASIGIITARYLKPLWLSHSLFGVRIWFAIHRSSMLAALIFVCIGAICIFLHVDGFVFVCVFFCVNFHSKNMDFIKYSD</sequence>
<protein>
    <recommendedName>
        <fullName evidence="8">Cytochrome b561 domain-containing protein</fullName>
    </recommendedName>
</protein>
<evidence type="ECO:0000256" key="1">
    <source>
        <dbReference type="ARBA" id="ARBA00004370"/>
    </source>
</evidence>
<dbReference type="GO" id="GO:0016020">
    <property type="term" value="C:membrane"/>
    <property type="evidence" value="ECO:0007669"/>
    <property type="project" value="UniProtKB-SubCell"/>
</dbReference>
<evidence type="ECO:0000256" key="5">
    <source>
        <dbReference type="ARBA" id="ARBA00022989"/>
    </source>
</evidence>
<keyword evidence="6 7" id="KW-0472">Membrane</keyword>
<evidence type="ECO:0000256" key="6">
    <source>
        <dbReference type="ARBA" id="ARBA00023136"/>
    </source>
</evidence>
<dbReference type="InterPro" id="IPR006593">
    <property type="entry name" value="Cyt_b561/ferric_Rdtase_TM"/>
</dbReference>